<evidence type="ECO:0000256" key="11">
    <source>
        <dbReference type="SAM" id="MobiDB-lite"/>
    </source>
</evidence>
<accession>A0A2H8TML1</accession>
<dbReference type="FunFam" id="3.30.70.330:FF:000074">
    <property type="entry name" value="U2 snRNP auxiliary factor large subunit"/>
    <property type="match status" value="1"/>
</dbReference>
<comment type="function">
    <text evidence="7">Necessary for the splicing of pre-mRNA. Binds to the polypyrimidine tract of introns early during spliceosome assembly.</text>
</comment>
<evidence type="ECO:0000313" key="13">
    <source>
        <dbReference type="EMBL" id="MBW15365.1"/>
    </source>
</evidence>
<dbReference type="InterPro" id="IPR000504">
    <property type="entry name" value="RRM_dom"/>
</dbReference>
<dbReference type="InterPro" id="IPR006529">
    <property type="entry name" value="U2AF_lg"/>
</dbReference>
<dbReference type="GO" id="GO:0005634">
    <property type="term" value="C:nucleus"/>
    <property type="evidence" value="ECO:0007669"/>
    <property type="project" value="UniProtKB-SubCell"/>
</dbReference>
<keyword evidence="2 10" id="KW-0507">mRNA processing</keyword>
<comment type="similarity">
    <text evidence="10">Belongs to the splicing factor SR family.</text>
</comment>
<comment type="subunit">
    <text evidence="8">Forms a heterodimer with the U2AF small subunit.</text>
</comment>
<dbReference type="SUPFAM" id="SSF54928">
    <property type="entry name" value="RNA-binding domain, RBD"/>
    <property type="match status" value="3"/>
</dbReference>
<evidence type="ECO:0000256" key="10">
    <source>
        <dbReference type="RuleBase" id="RU364135"/>
    </source>
</evidence>
<dbReference type="OrthoDB" id="10266058at2759"/>
<keyword evidence="5 10" id="KW-0508">mRNA splicing</keyword>
<feature type="domain" description="RRM" evidence="12">
    <location>
        <begin position="240"/>
        <end position="318"/>
    </location>
</feature>
<dbReference type="CDD" id="cd12231">
    <property type="entry name" value="RRM2_U2AF65"/>
    <property type="match status" value="1"/>
</dbReference>
<evidence type="ECO:0000256" key="4">
    <source>
        <dbReference type="ARBA" id="ARBA00022884"/>
    </source>
</evidence>
<feature type="region of interest" description="Disordered" evidence="11">
    <location>
        <begin position="1"/>
        <end position="70"/>
    </location>
</feature>
<dbReference type="AlphaFoldDB" id="A0A2H8TML1"/>
<evidence type="ECO:0000256" key="9">
    <source>
        <dbReference type="PROSITE-ProRule" id="PRU00176"/>
    </source>
</evidence>
<organism evidence="13">
    <name type="scientific">Melanaphis sacchari</name>
    <dbReference type="NCBI Taxonomy" id="742174"/>
    <lineage>
        <taxon>Eukaryota</taxon>
        <taxon>Metazoa</taxon>
        <taxon>Ecdysozoa</taxon>
        <taxon>Arthropoda</taxon>
        <taxon>Hexapoda</taxon>
        <taxon>Insecta</taxon>
        <taxon>Pterygota</taxon>
        <taxon>Neoptera</taxon>
        <taxon>Paraneoptera</taxon>
        <taxon>Hemiptera</taxon>
        <taxon>Sternorrhyncha</taxon>
        <taxon>Aphidomorpha</taxon>
        <taxon>Aphidoidea</taxon>
        <taxon>Aphididae</taxon>
        <taxon>Aphidini</taxon>
        <taxon>Melanaphis</taxon>
    </lineage>
</organism>
<dbReference type="CDD" id="cd12230">
    <property type="entry name" value="RRM1_U2AF65"/>
    <property type="match status" value="1"/>
</dbReference>
<evidence type="ECO:0000256" key="7">
    <source>
        <dbReference type="ARBA" id="ARBA00053913"/>
    </source>
</evidence>
<dbReference type="InterPro" id="IPR035979">
    <property type="entry name" value="RBD_domain_sf"/>
</dbReference>
<evidence type="ECO:0000256" key="6">
    <source>
        <dbReference type="ARBA" id="ARBA00023242"/>
    </source>
</evidence>
<dbReference type="CDD" id="cd12232">
    <property type="entry name" value="RRM3_U2AF65"/>
    <property type="match status" value="1"/>
</dbReference>
<evidence type="ECO:0000256" key="3">
    <source>
        <dbReference type="ARBA" id="ARBA00022737"/>
    </source>
</evidence>
<comment type="subcellular location">
    <subcellularLocation>
        <location evidence="1 10">Nucleus</location>
    </subcellularLocation>
</comment>
<dbReference type="NCBIfam" id="TIGR01642">
    <property type="entry name" value="U2AF_lg"/>
    <property type="match status" value="1"/>
</dbReference>
<dbReference type="FunFam" id="3.30.70.330:FF:000097">
    <property type="entry name" value="U2 snRNP auxiliary factor large subunit"/>
    <property type="match status" value="1"/>
</dbReference>
<dbReference type="InterPro" id="IPR012677">
    <property type="entry name" value="Nucleotide-bd_a/b_plait_sf"/>
</dbReference>
<dbReference type="EMBL" id="GFXV01003560">
    <property type="protein sequence ID" value="MBW15365.1"/>
    <property type="molecule type" value="Transcribed_RNA"/>
</dbReference>
<protein>
    <recommendedName>
        <fullName evidence="10">Splicing factor U2AF subunit</fullName>
    </recommendedName>
    <alternativeName>
        <fullName evidence="10">U2 snRNP auxiliary factor large subunit</fullName>
    </alternativeName>
</protein>
<dbReference type="PANTHER" id="PTHR23139">
    <property type="entry name" value="RNA-BINDING PROTEIN"/>
    <property type="match status" value="1"/>
</dbReference>
<evidence type="ECO:0000256" key="1">
    <source>
        <dbReference type="ARBA" id="ARBA00004123"/>
    </source>
</evidence>
<dbReference type="GO" id="GO:0000398">
    <property type="term" value="P:mRNA splicing, via spliceosome"/>
    <property type="evidence" value="ECO:0007669"/>
    <property type="project" value="UniProtKB-ARBA"/>
</dbReference>
<gene>
    <name evidence="13" type="primary">U2af50_4</name>
</gene>
<evidence type="ECO:0000256" key="8">
    <source>
        <dbReference type="ARBA" id="ARBA00064859"/>
    </source>
</evidence>
<proteinExistence type="inferred from homology"/>
<dbReference type="Pfam" id="PF00076">
    <property type="entry name" value="RRM_1"/>
    <property type="match status" value="3"/>
</dbReference>
<evidence type="ECO:0000256" key="5">
    <source>
        <dbReference type="ARBA" id="ARBA00023187"/>
    </source>
</evidence>
<dbReference type="GO" id="GO:0003723">
    <property type="term" value="F:RNA binding"/>
    <property type="evidence" value="ECO:0007669"/>
    <property type="project" value="UniProtKB-UniRule"/>
</dbReference>
<evidence type="ECO:0000259" key="12">
    <source>
        <dbReference type="PROSITE" id="PS50102"/>
    </source>
</evidence>
<keyword evidence="3" id="KW-0677">Repeat</keyword>
<keyword evidence="6 10" id="KW-0539">Nucleus</keyword>
<feature type="compositionally biased region" description="Basic and acidic residues" evidence="11">
    <location>
        <begin position="1"/>
        <end position="22"/>
    </location>
</feature>
<keyword evidence="4 9" id="KW-0694">RNA-binding</keyword>
<feature type="domain" description="RRM" evidence="12">
    <location>
        <begin position="116"/>
        <end position="198"/>
    </location>
</feature>
<name>A0A2H8TML1_9HEMI</name>
<feature type="compositionally biased region" description="Basic residues" evidence="11">
    <location>
        <begin position="23"/>
        <end position="63"/>
    </location>
</feature>
<dbReference type="PROSITE" id="PS50102">
    <property type="entry name" value="RRM"/>
    <property type="match status" value="3"/>
</dbReference>
<dbReference type="SMART" id="SM00360">
    <property type="entry name" value="RRM"/>
    <property type="match status" value="3"/>
</dbReference>
<dbReference type="Gene3D" id="3.30.70.330">
    <property type="match status" value="3"/>
</dbReference>
<evidence type="ECO:0000256" key="2">
    <source>
        <dbReference type="ARBA" id="ARBA00022664"/>
    </source>
</evidence>
<reference evidence="13" key="1">
    <citation type="submission" date="2017-10" db="EMBL/GenBank/DDBJ databases">
        <title>Transcriptome Assembly of Sugarcane Aphid Adults.</title>
        <authorList>
            <person name="Scully E.D."/>
            <person name="Palmer N.A."/>
            <person name="Geib S.M."/>
            <person name="Sarath G."/>
            <person name="Sattler S.E."/>
        </authorList>
    </citation>
    <scope>NUCLEOTIDE SEQUENCE</scope>
    <source>
        <tissue evidence="13">Whole body</tissue>
    </source>
</reference>
<sequence length="446" mass="50233">MGEDKERERDRDRGERDRERGERRRRSRSRDRERHRRHRSRSREGRKRSRSKSPKNKSRRRKPSLYWDVPPPGFEHIAPLQYKAMQAAGQIPANTMPDTPQTAVPVVGSTITRQARRLYVGNIPFGVTEDEMMEFFNQQMHLSGLAQAAGNPVLACQINLDKNFAFLEFRSIDETTQAMAFDGINFKGQSLKIRRPHDYQPTPGMTESNPVTNYNSGMTLDMMKYDSSSFGLGTVPDSPHKIFIGGLPAYLNDEQVKELLTSFGQLKAFNLVKDAATGLSKGYAFCEYADVVMTDQAIAGLNGMQLGEKKLIVQRASIGAKNPGLGQVPVTIQVPGLTVVGTAGPPTEVLCLLNMVTPDELKDEEEYEDILEDIREECNKYGVVRSLEIPRPIEGIDVPGCGKVFIEFNTIVDCQKAQQALAGRKFNNRVVVTSFMEPDKYHRREF</sequence>
<feature type="domain" description="RRM" evidence="12">
    <location>
        <begin position="348"/>
        <end position="438"/>
    </location>
</feature>